<feature type="transmembrane region" description="Helical" evidence="1">
    <location>
        <begin position="16"/>
        <end position="37"/>
    </location>
</feature>
<dbReference type="Proteomes" id="UP000250222">
    <property type="component" value="Unassembled WGS sequence"/>
</dbReference>
<dbReference type="AlphaFoldDB" id="A0A2Y9AIY4"/>
<evidence type="ECO:0000313" key="2">
    <source>
        <dbReference type="EMBL" id="SSA44016.1"/>
    </source>
</evidence>
<evidence type="ECO:0000256" key="1">
    <source>
        <dbReference type="SAM" id="Phobius"/>
    </source>
</evidence>
<name>A0A2Y9AIY4_9MICO</name>
<evidence type="ECO:0000313" key="3">
    <source>
        <dbReference type="Proteomes" id="UP000250222"/>
    </source>
</evidence>
<gene>
    <name evidence="2" type="ORF">SAMN05216184_10976</name>
</gene>
<dbReference type="RefSeq" id="WP_110852930.1">
    <property type="nucleotide sequence ID" value="NZ_QKLZ01000009.1"/>
</dbReference>
<dbReference type="OrthoDB" id="3268584at2"/>
<keyword evidence="1" id="KW-1133">Transmembrane helix</keyword>
<protein>
    <submittedName>
        <fullName evidence="2">Uncharacterized protein</fullName>
    </submittedName>
</protein>
<sequence>MSGAETLLPPEAYSTWVPVLGGVLLLAVAAWYAFVLLSTRRPDRAREPGPLSRDGRARYEEDVEAALAAYRSGERDVRTLHLDLARIMRSFASERIGRDVRSWTAGEIADHDPTAQLGDLLHLWEEPSFARRSDAEAETAVQRAREVIRRW</sequence>
<reference evidence="2 3" key="1">
    <citation type="submission" date="2016-10" db="EMBL/GenBank/DDBJ databases">
        <authorList>
            <person name="Cai Z."/>
        </authorList>
    </citation>
    <scope>NUCLEOTIDE SEQUENCE [LARGE SCALE GENOMIC DNA]</scope>
    <source>
        <strain evidence="2 3">CGMCC 1.10826</strain>
    </source>
</reference>
<keyword evidence="3" id="KW-1185">Reference proteome</keyword>
<dbReference type="EMBL" id="UETB01000009">
    <property type="protein sequence ID" value="SSA44016.1"/>
    <property type="molecule type" value="Genomic_DNA"/>
</dbReference>
<proteinExistence type="predicted"/>
<keyword evidence="1" id="KW-0812">Transmembrane</keyword>
<accession>A0A2Y9AIY4</accession>
<keyword evidence="1" id="KW-0472">Membrane</keyword>
<organism evidence="2 3">
    <name type="scientific">Georgenia satyanarayanai</name>
    <dbReference type="NCBI Taxonomy" id="860221"/>
    <lineage>
        <taxon>Bacteria</taxon>
        <taxon>Bacillati</taxon>
        <taxon>Actinomycetota</taxon>
        <taxon>Actinomycetes</taxon>
        <taxon>Micrococcales</taxon>
        <taxon>Bogoriellaceae</taxon>
        <taxon>Georgenia</taxon>
    </lineage>
</organism>